<feature type="region of interest" description="Disordered" evidence="6">
    <location>
        <begin position="1"/>
        <end position="20"/>
    </location>
</feature>
<dbReference type="InterPro" id="IPR042098">
    <property type="entry name" value="TauD-like_sf"/>
</dbReference>
<dbReference type="GO" id="GO:0005737">
    <property type="term" value="C:cytoplasm"/>
    <property type="evidence" value="ECO:0007669"/>
    <property type="project" value="TreeGrafter"/>
</dbReference>
<evidence type="ECO:0000256" key="5">
    <source>
        <dbReference type="ARBA" id="ARBA00023004"/>
    </source>
</evidence>
<evidence type="ECO:0000313" key="9">
    <source>
        <dbReference type="Proteomes" id="UP000028782"/>
    </source>
</evidence>
<feature type="domain" description="TauD/TfdA-like" evidence="7">
    <location>
        <begin position="26"/>
        <end position="296"/>
    </location>
</feature>
<evidence type="ECO:0000256" key="3">
    <source>
        <dbReference type="ARBA" id="ARBA00022964"/>
    </source>
</evidence>
<keyword evidence="4" id="KW-0560">Oxidoreductase</keyword>
<proteinExistence type="inferred from homology"/>
<dbReference type="HOGENOM" id="CLU_036005_2_1_4"/>
<evidence type="ECO:0000259" key="7">
    <source>
        <dbReference type="Pfam" id="PF02668"/>
    </source>
</evidence>
<dbReference type="InterPro" id="IPR003819">
    <property type="entry name" value="TauD/TfdA-like"/>
</dbReference>
<dbReference type="InterPro" id="IPR051323">
    <property type="entry name" value="AtsK-like"/>
</dbReference>
<evidence type="ECO:0000256" key="6">
    <source>
        <dbReference type="SAM" id="MobiDB-lite"/>
    </source>
</evidence>
<evidence type="ECO:0000256" key="1">
    <source>
        <dbReference type="ARBA" id="ARBA00005896"/>
    </source>
</evidence>
<evidence type="ECO:0000313" key="8">
    <source>
        <dbReference type="EMBL" id="AIJ44278.1"/>
    </source>
</evidence>
<evidence type="ECO:0000256" key="2">
    <source>
        <dbReference type="ARBA" id="ARBA00022723"/>
    </source>
</evidence>
<keyword evidence="3 8" id="KW-0223">Dioxygenase</keyword>
<dbReference type="SUPFAM" id="SSF51197">
    <property type="entry name" value="Clavaminate synthase-like"/>
    <property type="match status" value="1"/>
</dbReference>
<dbReference type="GO" id="GO:0046872">
    <property type="term" value="F:metal ion binding"/>
    <property type="evidence" value="ECO:0007669"/>
    <property type="project" value="UniProtKB-KW"/>
</dbReference>
<organism evidence="8 9">
    <name type="scientific">Comamonas testosteroni TK102</name>
    <dbReference type="NCBI Taxonomy" id="1392005"/>
    <lineage>
        <taxon>Bacteria</taxon>
        <taxon>Pseudomonadati</taxon>
        <taxon>Pseudomonadota</taxon>
        <taxon>Betaproteobacteria</taxon>
        <taxon>Burkholderiales</taxon>
        <taxon>Comamonadaceae</taxon>
        <taxon>Comamonas</taxon>
    </lineage>
</organism>
<dbReference type="GO" id="GO:0006790">
    <property type="term" value="P:sulfur compound metabolic process"/>
    <property type="evidence" value="ECO:0007669"/>
    <property type="project" value="TreeGrafter"/>
</dbReference>
<dbReference type="Pfam" id="PF02668">
    <property type="entry name" value="TauD"/>
    <property type="match status" value="1"/>
</dbReference>
<gene>
    <name evidence="8" type="ORF">O987_00385</name>
</gene>
<comment type="similarity">
    <text evidence="1">Belongs to the TfdA dioxygenase family.</text>
</comment>
<dbReference type="EMBL" id="CP006704">
    <property type="protein sequence ID" value="AIJ44278.1"/>
    <property type="molecule type" value="Genomic_DNA"/>
</dbReference>
<protein>
    <submittedName>
        <fullName evidence="8">Taurine dioxygenase</fullName>
    </submittedName>
</protein>
<dbReference type="PANTHER" id="PTHR30468:SF1">
    <property type="entry name" value="ALPHA-KETOGLUTARATE-DEPENDENT SULFONATE DIOXYGENASE"/>
    <property type="match status" value="1"/>
</dbReference>
<evidence type="ECO:0000256" key="4">
    <source>
        <dbReference type="ARBA" id="ARBA00023002"/>
    </source>
</evidence>
<dbReference type="KEGG" id="ctes:O987_00385"/>
<accession>A0A076PF35</accession>
<dbReference type="Proteomes" id="UP000028782">
    <property type="component" value="Chromosome"/>
</dbReference>
<dbReference type="RefSeq" id="WP_043370411.1">
    <property type="nucleotide sequence ID" value="NZ_CP006704.1"/>
</dbReference>
<dbReference type="Gene3D" id="3.60.130.10">
    <property type="entry name" value="Clavaminate synthase-like"/>
    <property type="match status" value="1"/>
</dbReference>
<dbReference type="PANTHER" id="PTHR30468">
    <property type="entry name" value="ALPHA-KETOGLUTARATE-DEPENDENT SULFONATE DIOXYGENASE"/>
    <property type="match status" value="1"/>
</dbReference>
<sequence length="303" mass="34531">MIDCGDRPAHTQRKVAAASSTGIELRRISPAIGVEVSGIDLRQPMSEEQTRELRQALVAHKVLVFREQNITPAQHVAFARRFGELELHPVFPHHPDHAELVLLGGNSKVPGTENVYHTDVSWRETPSMASVLRCVECPEVGGDTVWINMEQAYEQLPETRKQQIAGLYAVHDILPSFGARMTSAEQAQARGKYPPVVHPVVRTHPESGRKILYVNETFVTHFANFSSHFDSFRSANEIHAQQQDLMNYLLRQPAILEYQMRLHWEPNTIAMWDNRSTQHYAIQDYFPAVRRMHRATVKGDKPF</sequence>
<name>A0A076PF35_COMTE</name>
<dbReference type="GO" id="GO:0000908">
    <property type="term" value="F:taurine dioxygenase activity"/>
    <property type="evidence" value="ECO:0007669"/>
    <property type="project" value="TreeGrafter"/>
</dbReference>
<dbReference type="AlphaFoldDB" id="A0A076PF35"/>
<reference evidence="8 9" key="1">
    <citation type="journal article" date="2014" name="Genome Announc.">
        <title>Complete Genome Sequence of Polychlorinated Biphenyl Degrader Comamonas testosteroni TK102 (NBRC 109938).</title>
        <authorList>
            <person name="Fukuda K."/>
            <person name="Hosoyama A."/>
            <person name="Tsuchikane K."/>
            <person name="Ohji S."/>
            <person name="Yamazoe A."/>
            <person name="Fujita N."/>
            <person name="Shintani M."/>
            <person name="Kimbara K."/>
        </authorList>
    </citation>
    <scope>NUCLEOTIDE SEQUENCE [LARGE SCALE GENOMIC DNA]</scope>
    <source>
        <strain evidence="8">TK102</strain>
    </source>
</reference>
<keyword evidence="2" id="KW-0479">Metal-binding</keyword>
<keyword evidence="5" id="KW-0408">Iron</keyword>